<reference evidence="2" key="1">
    <citation type="submission" date="2020-02" db="EMBL/GenBank/DDBJ databases">
        <authorList>
            <person name="Meier V. D."/>
        </authorList>
    </citation>
    <scope>NUCLEOTIDE SEQUENCE</scope>
    <source>
        <strain evidence="2">AVDCRST_MAG48</strain>
    </source>
</reference>
<sequence length="90" mass="9915">MAKRPSKHLRTARPLGAGHAGAAAKTDGRWLVRSIPGASAVKTYRCPGCSQEIAVGVAHVVVWPAEPAWHVSSGVDERRHWHTSCWQRRR</sequence>
<dbReference type="EMBL" id="CADCTS010000032">
    <property type="protein sequence ID" value="CAA9287075.1"/>
    <property type="molecule type" value="Genomic_DNA"/>
</dbReference>
<accession>A0A6J4JTA6</accession>
<organism evidence="2">
    <name type="scientific">uncultured Friedmanniella sp</name>
    <dbReference type="NCBI Taxonomy" id="335381"/>
    <lineage>
        <taxon>Bacteria</taxon>
        <taxon>Bacillati</taxon>
        <taxon>Actinomycetota</taxon>
        <taxon>Actinomycetes</taxon>
        <taxon>Propionibacteriales</taxon>
        <taxon>Nocardioidaceae</taxon>
        <taxon>Friedmanniella</taxon>
        <taxon>environmental samples</taxon>
    </lineage>
</organism>
<name>A0A6J4JTA6_9ACTN</name>
<dbReference type="AlphaFoldDB" id="A0A6J4JTA6"/>
<protein>
    <submittedName>
        <fullName evidence="2">ATP/GTP-binding protein</fullName>
    </submittedName>
</protein>
<evidence type="ECO:0000313" key="2">
    <source>
        <dbReference type="EMBL" id="CAA9287075.1"/>
    </source>
</evidence>
<proteinExistence type="predicted"/>
<feature type="region of interest" description="Disordered" evidence="1">
    <location>
        <begin position="1"/>
        <end position="24"/>
    </location>
</feature>
<feature type="compositionally biased region" description="Basic residues" evidence="1">
    <location>
        <begin position="1"/>
        <end position="11"/>
    </location>
</feature>
<gene>
    <name evidence="2" type="ORF">AVDCRST_MAG48-212</name>
</gene>
<evidence type="ECO:0000256" key="1">
    <source>
        <dbReference type="SAM" id="MobiDB-lite"/>
    </source>
</evidence>